<comment type="caution">
    <text evidence="1">The sequence shown here is derived from an EMBL/GenBank/DDBJ whole genome shotgun (WGS) entry which is preliminary data.</text>
</comment>
<evidence type="ECO:0008006" key="3">
    <source>
        <dbReference type="Google" id="ProtNLM"/>
    </source>
</evidence>
<reference evidence="2" key="1">
    <citation type="journal article" date="2019" name="Int. J. Syst. Evol. Microbiol.">
        <title>The Global Catalogue of Microorganisms (GCM) 10K type strain sequencing project: providing services to taxonomists for standard genome sequencing and annotation.</title>
        <authorList>
            <consortium name="The Broad Institute Genomics Platform"/>
            <consortium name="The Broad Institute Genome Sequencing Center for Infectious Disease"/>
            <person name="Wu L."/>
            <person name="Ma J."/>
        </authorList>
    </citation>
    <scope>NUCLEOTIDE SEQUENCE [LARGE SCALE GENOMIC DNA]</scope>
    <source>
        <strain evidence="2">SHR3</strain>
    </source>
</reference>
<sequence>MKRLDIRPYVLLPALLLAGCAAVPSGPRVAVMPAPGKPFDLFVVEERECRRYAEESIGLARGDLEARSAVGSAAVGTAGGAAVGALAAGERGAATGAGVGLLAGTASGTSQAAYAGADAQRRYDIAYQQCMYAKGNQIPGYASPYRYRESAPAETPYYYPPPPPRR</sequence>
<dbReference type="Proteomes" id="UP001595974">
    <property type="component" value="Unassembled WGS sequence"/>
</dbReference>
<organism evidence="1 2">
    <name type="scientific">Thauera sinica</name>
    <dbReference type="NCBI Taxonomy" id="2665146"/>
    <lineage>
        <taxon>Bacteria</taxon>
        <taxon>Pseudomonadati</taxon>
        <taxon>Pseudomonadota</taxon>
        <taxon>Betaproteobacteria</taxon>
        <taxon>Rhodocyclales</taxon>
        <taxon>Zoogloeaceae</taxon>
        <taxon>Thauera</taxon>
    </lineage>
</organism>
<keyword evidence="2" id="KW-1185">Reference proteome</keyword>
<accession>A0ABW1ANN2</accession>
<dbReference type="RefSeq" id="WP_385961074.1">
    <property type="nucleotide sequence ID" value="NZ_JBHSOG010000014.1"/>
</dbReference>
<evidence type="ECO:0000313" key="1">
    <source>
        <dbReference type="EMBL" id="MFC5768760.1"/>
    </source>
</evidence>
<name>A0ABW1ANN2_9RHOO</name>
<dbReference type="PROSITE" id="PS51257">
    <property type="entry name" value="PROKAR_LIPOPROTEIN"/>
    <property type="match status" value="1"/>
</dbReference>
<proteinExistence type="predicted"/>
<protein>
    <recommendedName>
        <fullName evidence="3">Glycine zipper family protein</fullName>
    </recommendedName>
</protein>
<gene>
    <name evidence="1" type="ORF">ACFPTN_05195</name>
</gene>
<evidence type="ECO:0000313" key="2">
    <source>
        <dbReference type="Proteomes" id="UP001595974"/>
    </source>
</evidence>
<dbReference type="EMBL" id="JBHSOG010000014">
    <property type="protein sequence ID" value="MFC5768760.1"/>
    <property type="molecule type" value="Genomic_DNA"/>
</dbReference>